<dbReference type="PANTHER" id="PTHR47313:SF1">
    <property type="entry name" value="RIBOSOMAL RNA LARGE SUBUNIT METHYLTRANSFERASE K_L"/>
    <property type="match status" value="1"/>
</dbReference>
<evidence type="ECO:0000259" key="4">
    <source>
        <dbReference type="PROSITE" id="PS51165"/>
    </source>
</evidence>
<dbReference type="InterPro" id="IPR002052">
    <property type="entry name" value="DNA_methylase_N6_adenine_CS"/>
</dbReference>
<dbReference type="PROSITE" id="PS00092">
    <property type="entry name" value="N6_MTASE"/>
    <property type="match status" value="1"/>
</dbReference>
<proteinExistence type="predicted"/>
<keyword evidence="3" id="KW-0694">RNA-binding</keyword>
<keyword evidence="6" id="KW-1185">Reference proteome</keyword>
<evidence type="ECO:0000313" key="6">
    <source>
        <dbReference type="Proteomes" id="UP000634043"/>
    </source>
</evidence>
<comment type="caution">
    <text evidence="5">The sequence shown here is derived from an EMBL/GenBank/DDBJ whole genome shotgun (WGS) entry which is preliminary data.</text>
</comment>
<dbReference type="Pfam" id="PF22020">
    <property type="entry name" value="RlmL_1st"/>
    <property type="match status" value="1"/>
</dbReference>
<dbReference type="RefSeq" id="WP_188499839.1">
    <property type="nucleotide sequence ID" value="NZ_BMFP01000001.1"/>
</dbReference>
<dbReference type="InterPro" id="IPR054170">
    <property type="entry name" value="RlmL_1st"/>
</dbReference>
<name>A0ABQ1VX47_9BACT</name>
<dbReference type="SUPFAM" id="SSF53335">
    <property type="entry name" value="S-adenosyl-L-methionine-dependent methyltransferases"/>
    <property type="match status" value="1"/>
</dbReference>
<dbReference type="Gene3D" id="3.40.50.150">
    <property type="entry name" value="Vaccinia Virus protein VP39"/>
    <property type="match status" value="1"/>
</dbReference>
<keyword evidence="1 5" id="KW-0489">Methyltransferase</keyword>
<reference evidence="6" key="1">
    <citation type="journal article" date="2019" name="Int. J. Syst. Evol. Microbiol.">
        <title>The Global Catalogue of Microorganisms (GCM) 10K type strain sequencing project: providing services to taxonomists for standard genome sequencing and annotation.</title>
        <authorList>
            <consortium name="The Broad Institute Genomics Platform"/>
            <consortium name="The Broad Institute Genome Sequencing Center for Infectious Disease"/>
            <person name="Wu L."/>
            <person name="Ma J."/>
        </authorList>
    </citation>
    <scope>NUCLEOTIDE SEQUENCE [LARGE SCALE GENOMIC DNA]</scope>
    <source>
        <strain evidence="6">CGMCC 1.12749</strain>
    </source>
</reference>
<feature type="domain" description="THUMP" evidence="4">
    <location>
        <begin position="51"/>
        <end position="162"/>
    </location>
</feature>
<dbReference type="GO" id="GO:0008168">
    <property type="term" value="F:methyltransferase activity"/>
    <property type="evidence" value="ECO:0007669"/>
    <property type="project" value="UniProtKB-KW"/>
</dbReference>
<evidence type="ECO:0000256" key="1">
    <source>
        <dbReference type="ARBA" id="ARBA00022603"/>
    </source>
</evidence>
<dbReference type="GO" id="GO:0032259">
    <property type="term" value="P:methylation"/>
    <property type="evidence" value="ECO:0007669"/>
    <property type="project" value="UniProtKB-KW"/>
</dbReference>
<evidence type="ECO:0000256" key="3">
    <source>
        <dbReference type="PROSITE-ProRule" id="PRU00529"/>
    </source>
</evidence>
<dbReference type="Pfam" id="PF01170">
    <property type="entry name" value="UPF0020"/>
    <property type="match status" value="1"/>
</dbReference>
<dbReference type="EMBL" id="BMFP01000001">
    <property type="protein sequence ID" value="GGG02439.1"/>
    <property type="molecule type" value="Genomic_DNA"/>
</dbReference>
<dbReference type="Pfam" id="PF02926">
    <property type="entry name" value="THUMP"/>
    <property type="match status" value="1"/>
</dbReference>
<accession>A0ABQ1VX47</accession>
<dbReference type="CDD" id="cd02440">
    <property type="entry name" value="AdoMet_MTases"/>
    <property type="match status" value="1"/>
</dbReference>
<dbReference type="InterPro" id="IPR000241">
    <property type="entry name" value="RlmKL-like_Mtase"/>
</dbReference>
<dbReference type="SMART" id="SM00981">
    <property type="entry name" value="THUMP"/>
    <property type="match status" value="1"/>
</dbReference>
<gene>
    <name evidence="5" type="ORF">GCM10011323_04080</name>
</gene>
<dbReference type="InterPro" id="IPR004114">
    <property type="entry name" value="THUMP_dom"/>
</dbReference>
<dbReference type="InterPro" id="IPR029063">
    <property type="entry name" value="SAM-dependent_MTases_sf"/>
</dbReference>
<dbReference type="PROSITE" id="PS51165">
    <property type="entry name" value="THUMP"/>
    <property type="match status" value="1"/>
</dbReference>
<dbReference type="Gene3D" id="3.30.2130.30">
    <property type="match status" value="1"/>
</dbReference>
<evidence type="ECO:0000256" key="2">
    <source>
        <dbReference type="ARBA" id="ARBA00022679"/>
    </source>
</evidence>
<protein>
    <submittedName>
        <fullName evidence="5">RNA methyltransferase</fullName>
    </submittedName>
</protein>
<dbReference type="Proteomes" id="UP000634043">
    <property type="component" value="Unassembled WGS sequence"/>
</dbReference>
<dbReference type="PANTHER" id="PTHR47313">
    <property type="entry name" value="RIBOSOMAL RNA LARGE SUBUNIT METHYLTRANSFERASE K/L"/>
    <property type="match status" value="1"/>
</dbReference>
<evidence type="ECO:0000313" key="5">
    <source>
        <dbReference type="EMBL" id="GGG02439.1"/>
    </source>
</evidence>
<organism evidence="5 6">
    <name type="scientific">Pontibacter amylolyticus</name>
    <dbReference type="NCBI Taxonomy" id="1424080"/>
    <lineage>
        <taxon>Bacteria</taxon>
        <taxon>Pseudomonadati</taxon>
        <taxon>Bacteroidota</taxon>
        <taxon>Cytophagia</taxon>
        <taxon>Cytophagales</taxon>
        <taxon>Hymenobacteraceae</taxon>
        <taxon>Pontibacter</taxon>
    </lineage>
</organism>
<keyword evidence="2" id="KW-0808">Transferase</keyword>
<sequence length="391" mass="44565">MAKQKQSDNFNMIATTLSGLEEVLAEELRALEMEFIKVGNRAVSFSGNLRQLYEANLWCRTAIRILRPIRTFKARNERDLYEQVQKTNWSEVFDLNQTFAIDAVVSHSTFEHSLFVTQLTKDAIVDQFRKATGERPSVDRIRPDVRLNLHMHENMVTLSLDSSGDSLHRRGYRLQTNVAPLNEVLAAGIISLSGWDKKSTFIDPMAGSGTFLIEAALMAQNIAPGIFRRDPYGFESWKDYNAELFEMVWKTAEAKEKREPQAQIIGYDIDPDYVLAARKNIENAGLEHVIKVEMADFFETKAAAEEGVLIMNPPYNERIQSDDIHQLYKQIGDTLKNNYQGFDAFVFTGNLDAAKSIGLRASRRTPLYNGAIDCRLLKYELYQGSRREEKG</sequence>
<dbReference type="CDD" id="cd11715">
    <property type="entry name" value="THUMP_AdoMetMT"/>
    <property type="match status" value="1"/>
</dbReference>